<organism evidence="1 2">
    <name type="scientific">Candidatus Magnetobacterium bavaricum</name>
    <dbReference type="NCBI Taxonomy" id="29290"/>
    <lineage>
        <taxon>Bacteria</taxon>
        <taxon>Pseudomonadati</taxon>
        <taxon>Nitrospirota</taxon>
        <taxon>Thermodesulfovibrionia</taxon>
        <taxon>Thermodesulfovibrionales</taxon>
        <taxon>Candidatus Magnetobacteriaceae</taxon>
        <taxon>Candidatus Magnetobacterium</taxon>
    </lineage>
</organism>
<dbReference type="Proteomes" id="UP000033423">
    <property type="component" value="Unassembled WGS sequence"/>
</dbReference>
<dbReference type="EMBL" id="LACI01002107">
    <property type="protein sequence ID" value="KJU82961.1"/>
    <property type="molecule type" value="Genomic_DNA"/>
</dbReference>
<proteinExistence type="predicted"/>
<sequence>MTLNSLVAHECFVLSDQVFNQFYDRIVSYVEAVEGIFQSVEGEQLHEIVVYVFCVVL</sequence>
<dbReference type="AlphaFoldDB" id="A0A0F3GM45"/>
<reference evidence="1 2" key="1">
    <citation type="submission" date="2015-02" db="EMBL/GenBank/DDBJ databases">
        <title>Single-cell genomics of uncultivated deep-branching MTB reveals a conserved set of magnetosome genes.</title>
        <authorList>
            <person name="Kolinko S."/>
            <person name="Richter M."/>
            <person name="Glockner F.O."/>
            <person name="Brachmann A."/>
            <person name="Schuler D."/>
        </authorList>
    </citation>
    <scope>NUCLEOTIDE SEQUENCE [LARGE SCALE GENOMIC DNA]</scope>
    <source>
        <strain evidence="1">TM-1</strain>
    </source>
</reference>
<evidence type="ECO:0000313" key="1">
    <source>
        <dbReference type="EMBL" id="KJU82961.1"/>
    </source>
</evidence>
<evidence type="ECO:0000313" key="2">
    <source>
        <dbReference type="Proteomes" id="UP000033423"/>
    </source>
</evidence>
<protein>
    <submittedName>
        <fullName evidence="1">Uncharacterized protein</fullName>
    </submittedName>
</protein>
<comment type="caution">
    <text evidence="1">The sequence shown here is derived from an EMBL/GenBank/DDBJ whole genome shotgun (WGS) entry which is preliminary data.</text>
</comment>
<keyword evidence="2" id="KW-1185">Reference proteome</keyword>
<name>A0A0F3GM45_9BACT</name>
<gene>
    <name evidence="1" type="ORF">MBAV_004844</name>
</gene>
<accession>A0A0F3GM45</accession>